<evidence type="ECO:0000313" key="2">
    <source>
        <dbReference type="Proteomes" id="UP000789366"/>
    </source>
</evidence>
<comment type="caution">
    <text evidence="1">The sequence shown here is derived from an EMBL/GenBank/DDBJ whole genome shotgun (WGS) entry which is preliminary data.</text>
</comment>
<sequence length="176" mass="20551">MDIINAIDNNLSTSHRKNKVTRRCNKCKRSRLHYNENAQQCNFCNQLMLSGNKFIDNLLTKLNKQKAFIEFIPYEQFDDIIYLSEGGFSKIYKARCVNGIRTKWNGRQQRFTHNTNATIVLKSLNNSEAISHDFLNELKTYFQCSGSNIINYYGITQHPKTKDYMIVMDFAENGKN</sequence>
<protein>
    <submittedName>
        <fullName evidence="1">9370_t:CDS:1</fullName>
    </submittedName>
</protein>
<accession>A0ACA9NIW9</accession>
<dbReference type="Proteomes" id="UP000789366">
    <property type="component" value="Unassembled WGS sequence"/>
</dbReference>
<evidence type="ECO:0000313" key="1">
    <source>
        <dbReference type="EMBL" id="CAG8654226.1"/>
    </source>
</evidence>
<keyword evidence="2" id="KW-1185">Reference proteome</keyword>
<reference evidence="1" key="1">
    <citation type="submission" date="2021-06" db="EMBL/GenBank/DDBJ databases">
        <authorList>
            <person name="Kallberg Y."/>
            <person name="Tangrot J."/>
            <person name="Rosling A."/>
        </authorList>
    </citation>
    <scope>NUCLEOTIDE SEQUENCE</scope>
    <source>
        <strain evidence="1">28 12/20/2015</strain>
    </source>
</reference>
<gene>
    <name evidence="1" type="ORF">SPELUC_LOCUS9031</name>
</gene>
<dbReference type="EMBL" id="CAJVPW010014484">
    <property type="protein sequence ID" value="CAG8654226.1"/>
    <property type="molecule type" value="Genomic_DNA"/>
</dbReference>
<organism evidence="1 2">
    <name type="scientific">Cetraspora pellucida</name>
    <dbReference type="NCBI Taxonomy" id="1433469"/>
    <lineage>
        <taxon>Eukaryota</taxon>
        <taxon>Fungi</taxon>
        <taxon>Fungi incertae sedis</taxon>
        <taxon>Mucoromycota</taxon>
        <taxon>Glomeromycotina</taxon>
        <taxon>Glomeromycetes</taxon>
        <taxon>Diversisporales</taxon>
        <taxon>Gigasporaceae</taxon>
        <taxon>Cetraspora</taxon>
    </lineage>
</organism>
<proteinExistence type="predicted"/>
<name>A0ACA9NIW9_9GLOM</name>